<feature type="domain" description="Glycosyltransferase subfamily 4-like N-terminal" evidence="2">
    <location>
        <begin position="14"/>
        <end position="179"/>
    </location>
</feature>
<evidence type="ECO:0000313" key="4">
    <source>
        <dbReference type="Proteomes" id="UP000197019"/>
    </source>
</evidence>
<dbReference type="OrthoDB" id="8756565at2"/>
<accession>A0A1Z4BV22</accession>
<dbReference type="InterPro" id="IPR050194">
    <property type="entry name" value="Glycosyltransferase_grp1"/>
</dbReference>
<dbReference type="Pfam" id="PF00534">
    <property type="entry name" value="Glycos_transf_1"/>
    <property type="match status" value="1"/>
</dbReference>
<evidence type="ECO:0000259" key="2">
    <source>
        <dbReference type="Pfam" id="PF13579"/>
    </source>
</evidence>
<name>A0A1Z4BV22_9GAMM</name>
<proteinExistence type="predicted"/>
<keyword evidence="4" id="KW-1185">Reference proteome</keyword>
<feature type="domain" description="Glycosyl transferase family 1" evidence="1">
    <location>
        <begin position="201"/>
        <end position="357"/>
    </location>
</feature>
<protein>
    <submittedName>
        <fullName evidence="3">Group 1 glycosyl transferase</fullName>
    </submittedName>
</protein>
<dbReference type="InterPro" id="IPR028098">
    <property type="entry name" value="Glyco_trans_4-like_N"/>
</dbReference>
<dbReference type="SUPFAM" id="SSF53756">
    <property type="entry name" value="UDP-Glycosyltransferase/glycogen phosphorylase"/>
    <property type="match status" value="1"/>
</dbReference>
<organism evidence="3 4">
    <name type="scientific">Methylovulum psychrotolerans</name>
    <dbReference type="NCBI Taxonomy" id="1704499"/>
    <lineage>
        <taxon>Bacteria</taxon>
        <taxon>Pseudomonadati</taxon>
        <taxon>Pseudomonadota</taxon>
        <taxon>Gammaproteobacteria</taxon>
        <taxon>Methylococcales</taxon>
        <taxon>Methylococcaceae</taxon>
        <taxon>Methylovulum</taxon>
    </lineage>
</organism>
<dbReference type="PANTHER" id="PTHR45947:SF3">
    <property type="entry name" value="SULFOQUINOVOSYL TRANSFERASE SQD2"/>
    <property type="match status" value="1"/>
</dbReference>
<dbReference type="Proteomes" id="UP000197019">
    <property type="component" value="Chromosome"/>
</dbReference>
<sequence>MKILYHHRIASKDGQYVHIEELITALRALGHEVIMAEPDAIEHKGFGSSSGSVKMIRTLLPGFLHEFIEFAYALFDFAKIVPLMLKHKPDVIYERYNLFLPSGIWAKKLFKVPLLLEVNAPLYAERKKHDGIQLDWLAKWTESYVWRQADYVLPVTQVLADHVIAAGASAASIRVIPNGINQARFSHAIDSATVLDKYNLHNKLVLGFTGFVRDWHRLDKVVQAIADNKGRAWHLLLVGDGPARAAIEQQAADLGISEHITITGIIDRDEVANYVAAFDIALQPDVVEYASPLKLFEYMVLGKAIIAPDRANIREILTHGQDALLFDPAQEQAFTEQLCALCLDGDLRQRLGKAAAQTLAEKGLYWQENAKRVVTLLEDRKNDK</sequence>
<evidence type="ECO:0000259" key="1">
    <source>
        <dbReference type="Pfam" id="PF00534"/>
    </source>
</evidence>
<dbReference type="RefSeq" id="WP_088617973.1">
    <property type="nucleotide sequence ID" value="NZ_CP022129.1"/>
</dbReference>
<dbReference type="GO" id="GO:0016757">
    <property type="term" value="F:glycosyltransferase activity"/>
    <property type="evidence" value="ECO:0007669"/>
    <property type="project" value="TreeGrafter"/>
</dbReference>
<dbReference type="InterPro" id="IPR001296">
    <property type="entry name" value="Glyco_trans_1"/>
</dbReference>
<dbReference type="Pfam" id="PF13579">
    <property type="entry name" value="Glyco_trans_4_4"/>
    <property type="match status" value="1"/>
</dbReference>
<dbReference type="AlphaFoldDB" id="A0A1Z4BV22"/>
<dbReference type="EMBL" id="CP022129">
    <property type="protein sequence ID" value="ASF45090.1"/>
    <property type="molecule type" value="Genomic_DNA"/>
</dbReference>
<reference evidence="3 4" key="1">
    <citation type="submission" date="2017-06" db="EMBL/GenBank/DDBJ databases">
        <title>Genome Sequencing of the methanotroph Methylovulum psychrotolerants str. HV10-M2 isolated from a high-altitude environment.</title>
        <authorList>
            <person name="Mateos-Rivera A."/>
        </authorList>
    </citation>
    <scope>NUCLEOTIDE SEQUENCE [LARGE SCALE GENOMIC DNA]</scope>
    <source>
        <strain evidence="3 4">HV10_M2</strain>
    </source>
</reference>
<evidence type="ECO:0000313" key="3">
    <source>
        <dbReference type="EMBL" id="ASF45090.1"/>
    </source>
</evidence>
<keyword evidence="3" id="KW-0808">Transferase</keyword>
<dbReference type="PANTHER" id="PTHR45947">
    <property type="entry name" value="SULFOQUINOVOSYL TRANSFERASE SQD2"/>
    <property type="match status" value="1"/>
</dbReference>
<dbReference type="CDD" id="cd03794">
    <property type="entry name" value="GT4_WbuB-like"/>
    <property type="match status" value="1"/>
</dbReference>
<dbReference type="Gene3D" id="3.40.50.2000">
    <property type="entry name" value="Glycogen Phosphorylase B"/>
    <property type="match status" value="2"/>
</dbReference>
<gene>
    <name evidence="3" type="ORF">CEK71_02865</name>
</gene>
<dbReference type="KEGG" id="mpsy:CEK71_02865"/>